<keyword evidence="4" id="KW-0732">Signal</keyword>
<keyword evidence="3" id="KW-0378">Hydrolase</keyword>
<sequence length="218" mass="25164">MQSSIFVLLLLGLPTMLNAFRAVWNFFDKACVGKKNYVEFDKYNIETNKDHQFWGEKVAIFYEFNFGKYPYYKDYNKSIPINGGLPQKSDLAAHLQVVETNITDKIKDQNSTGLGIIDLEEWRPLFSENGYNKKRAILTEARRISHMFSPPLPIYAYIKIEYDPLNKHDDFYSNEDLCTTIKKPADMGIDGIIFWSSSKDITQRCDLIKGKMDTSVGP</sequence>
<evidence type="ECO:0000313" key="6">
    <source>
        <dbReference type="Proteomes" id="UP000053676"/>
    </source>
</evidence>
<protein>
    <recommendedName>
        <fullName evidence="3">Hyaluronidase</fullName>
        <ecNumber evidence="3">3.2.1.35</ecNumber>
    </recommendedName>
</protein>
<dbReference type="STRING" id="51031.W2TQD2"/>
<dbReference type="AlphaFoldDB" id="W2TQD2"/>
<proteinExistence type="inferred from homology"/>
<dbReference type="PANTHER" id="PTHR11769:SF35">
    <property type="entry name" value="HYALURONIDASE"/>
    <property type="match status" value="1"/>
</dbReference>
<dbReference type="OMA" id="SAADIEX"/>
<dbReference type="InterPro" id="IPR018155">
    <property type="entry name" value="Hyaluronidase"/>
</dbReference>
<dbReference type="OrthoDB" id="5796153at2759"/>
<comment type="catalytic activity">
    <reaction evidence="3">
        <text>Random hydrolysis of (1-&gt;4)-linkages between N-acetyl-beta-D-glucosamine and D-glucuronate residues in hyaluronate.</text>
        <dbReference type="EC" id="3.2.1.35"/>
    </reaction>
</comment>
<dbReference type="PRINTS" id="PR00846">
    <property type="entry name" value="GLHYDRLASE56"/>
</dbReference>
<organism evidence="5 6">
    <name type="scientific">Necator americanus</name>
    <name type="common">Human hookworm</name>
    <dbReference type="NCBI Taxonomy" id="51031"/>
    <lineage>
        <taxon>Eukaryota</taxon>
        <taxon>Metazoa</taxon>
        <taxon>Ecdysozoa</taxon>
        <taxon>Nematoda</taxon>
        <taxon>Chromadorea</taxon>
        <taxon>Rhabditida</taxon>
        <taxon>Rhabditina</taxon>
        <taxon>Rhabditomorpha</taxon>
        <taxon>Strongyloidea</taxon>
        <taxon>Ancylostomatidae</taxon>
        <taxon>Bunostominae</taxon>
        <taxon>Necator</taxon>
    </lineage>
</organism>
<dbReference type="InterPro" id="IPR017853">
    <property type="entry name" value="GH"/>
</dbReference>
<accession>W2TQD2</accession>
<evidence type="ECO:0000256" key="4">
    <source>
        <dbReference type="SAM" id="SignalP"/>
    </source>
</evidence>
<keyword evidence="3" id="KW-0326">Glycosidase</keyword>
<evidence type="ECO:0000256" key="1">
    <source>
        <dbReference type="ARBA" id="ARBA00008871"/>
    </source>
</evidence>
<feature type="chain" id="PRO_5004826733" description="Hyaluronidase" evidence="4">
    <location>
        <begin position="20"/>
        <end position="218"/>
    </location>
</feature>
<dbReference type="EMBL" id="KI658045">
    <property type="protein sequence ID" value="ETN84018.1"/>
    <property type="molecule type" value="Genomic_DNA"/>
</dbReference>
<name>W2TQD2_NECAM</name>
<dbReference type="EC" id="3.2.1.35" evidence="3"/>
<evidence type="ECO:0000256" key="3">
    <source>
        <dbReference type="RuleBase" id="RU610713"/>
    </source>
</evidence>
<dbReference type="Pfam" id="PF01630">
    <property type="entry name" value="Glyco_hydro_56"/>
    <property type="match status" value="2"/>
</dbReference>
<dbReference type="SUPFAM" id="SSF51445">
    <property type="entry name" value="(Trans)glycosidases"/>
    <property type="match status" value="1"/>
</dbReference>
<feature type="signal peptide" evidence="4">
    <location>
        <begin position="1"/>
        <end position="19"/>
    </location>
</feature>
<evidence type="ECO:0000256" key="2">
    <source>
        <dbReference type="ARBA" id="ARBA00023157"/>
    </source>
</evidence>
<dbReference type="GO" id="GO:0030214">
    <property type="term" value="P:hyaluronan catabolic process"/>
    <property type="evidence" value="ECO:0007669"/>
    <property type="project" value="TreeGrafter"/>
</dbReference>
<comment type="similarity">
    <text evidence="1 3">Belongs to the glycosyl hydrolase 56 family.</text>
</comment>
<reference evidence="6" key="1">
    <citation type="journal article" date="2014" name="Nat. Genet.">
        <title>Genome of the human hookworm Necator americanus.</title>
        <authorList>
            <person name="Tang Y.T."/>
            <person name="Gao X."/>
            <person name="Rosa B.A."/>
            <person name="Abubucker S."/>
            <person name="Hallsworth-Pepin K."/>
            <person name="Martin J."/>
            <person name="Tyagi R."/>
            <person name="Heizer E."/>
            <person name="Zhang X."/>
            <person name="Bhonagiri-Palsikar V."/>
            <person name="Minx P."/>
            <person name="Warren W.C."/>
            <person name="Wang Q."/>
            <person name="Zhan B."/>
            <person name="Hotez P.J."/>
            <person name="Sternberg P.W."/>
            <person name="Dougall A."/>
            <person name="Gaze S.T."/>
            <person name="Mulvenna J."/>
            <person name="Sotillo J."/>
            <person name="Ranganathan S."/>
            <person name="Rabelo E.M."/>
            <person name="Wilson R.K."/>
            <person name="Felgner P.L."/>
            <person name="Bethony J."/>
            <person name="Hawdon J.M."/>
            <person name="Gasser R.B."/>
            <person name="Loukas A."/>
            <person name="Mitreva M."/>
        </authorList>
    </citation>
    <scope>NUCLEOTIDE SEQUENCE [LARGE SCALE GENOMIC DNA]</scope>
</reference>
<evidence type="ECO:0000313" key="5">
    <source>
        <dbReference type="EMBL" id="ETN84018.1"/>
    </source>
</evidence>
<dbReference type="PANTHER" id="PTHR11769">
    <property type="entry name" value="HYALURONIDASE"/>
    <property type="match status" value="1"/>
</dbReference>
<dbReference type="GO" id="GO:0005975">
    <property type="term" value="P:carbohydrate metabolic process"/>
    <property type="evidence" value="ECO:0007669"/>
    <property type="project" value="InterPro"/>
</dbReference>
<dbReference type="KEGG" id="nai:NECAME_17286"/>
<gene>
    <name evidence="5" type="ORF">NECAME_17286</name>
</gene>
<keyword evidence="2" id="KW-1015">Disulfide bond</keyword>
<dbReference type="InterPro" id="IPR013785">
    <property type="entry name" value="Aldolase_TIM"/>
</dbReference>
<dbReference type="Gene3D" id="3.20.20.70">
    <property type="entry name" value="Aldolase class I"/>
    <property type="match status" value="2"/>
</dbReference>
<dbReference type="GO" id="GO:0004415">
    <property type="term" value="F:hyalurononglucosaminidase activity"/>
    <property type="evidence" value="ECO:0007669"/>
    <property type="project" value="UniProtKB-UniRule"/>
</dbReference>
<keyword evidence="6" id="KW-1185">Reference proteome</keyword>
<dbReference type="Proteomes" id="UP000053676">
    <property type="component" value="Unassembled WGS sequence"/>
</dbReference>